<reference evidence="1" key="1">
    <citation type="journal article" date="2021" name="Proc. Natl. Acad. Sci. U.S.A.">
        <title>A Catalog of Tens of Thousands of Viruses from Human Metagenomes Reveals Hidden Associations with Chronic Diseases.</title>
        <authorList>
            <person name="Tisza M.J."/>
            <person name="Buck C.B."/>
        </authorList>
    </citation>
    <scope>NUCLEOTIDE SEQUENCE</scope>
    <source>
        <strain evidence="1">CtAUQ2</strain>
    </source>
</reference>
<accession>A0A8S5MZL4</accession>
<proteinExistence type="predicted"/>
<dbReference type="EMBL" id="BK015022">
    <property type="protein sequence ID" value="DAD87567.1"/>
    <property type="molecule type" value="Genomic_DNA"/>
</dbReference>
<organism evidence="1">
    <name type="scientific">Siphoviridae sp. ctAUQ2</name>
    <dbReference type="NCBI Taxonomy" id="2826182"/>
    <lineage>
        <taxon>Viruses</taxon>
        <taxon>Duplodnaviria</taxon>
        <taxon>Heunggongvirae</taxon>
        <taxon>Uroviricota</taxon>
        <taxon>Caudoviricetes</taxon>
    </lineage>
</organism>
<protein>
    <submittedName>
        <fullName evidence="1">Uncharacterized protein</fullName>
    </submittedName>
</protein>
<sequence>MKSVAIYLLGTFLLLPCLLIASDSLLGAFIAICWGVVLYHSPKFCPAFRKFWLSFWRVNLRIMYALM</sequence>
<evidence type="ECO:0000313" key="1">
    <source>
        <dbReference type="EMBL" id="DAD87567.1"/>
    </source>
</evidence>
<name>A0A8S5MZL4_9CAUD</name>